<gene>
    <name evidence="3" type="ORF">BH747_09920</name>
</gene>
<dbReference type="OrthoDB" id="2339326at2"/>
<accession>A0A1V8YAE2</accession>
<comment type="caution">
    <text evidence="3">The sequence shown here is derived from an EMBL/GenBank/DDBJ whole genome shotgun (WGS) entry which is preliminary data.</text>
</comment>
<protein>
    <recommendedName>
        <fullName evidence="2">WxL domain-containing protein</fullName>
    </recommendedName>
</protein>
<organism evidence="3 4">
    <name type="scientific">Enterococcus villorum</name>
    <dbReference type="NCBI Taxonomy" id="112904"/>
    <lineage>
        <taxon>Bacteria</taxon>
        <taxon>Bacillati</taxon>
        <taxon>Bacillota</taxon>
        <taxon>Bacilli</taxon>
        <taxon>Lactobacillales</taxon>
        <taxon>Enterococcaceae</taxon>
        <taxon>Enterococcus</taxon>
    </lineage>
</organism>
<dbReference type="STRING" id="112904.BH747_09920"/>
<dbReference type="Proteomes" id="UP000192477">
    <property type="component" value="Unassembled WGS sequence"/>
</dbReference>
<name>A0A1V8YAE2_9ENTE</name>
<dbReference type="RefSeq" id="WP_081184279.1">
    <property type="nucleotide sequence ID" value="NZ_MJEA01000010.1"/>
</dbReference>
<evidence type="ECO:0000259" key="2">
    <source>
        <dbReference type="Pfam" id="PF13731"/>
    </source>
</evidence>
<dbReference type="Pfam" id="PF13731">
    <property type="entry name" value="WxL"/>
    <property type="match status" value="1"/>
</dbReference>
<reference evidence="3 4" key="1">
    <citation type="journal article" date="2017" name="BMC Microbiol.">
        <title>Comparative genomics of Enterococcus spp. isolated from bovine feces.</title>
        <authorList>
            <person name="Beukers A.G."/>
            <person name="Zaheer R."/>
            <person name="Goji N."/>
            <person name="Amoako K.K."/>
            <person name="Chaves A.V."/>
            <person name="Ward M.P."/>
            <person name="McAllister T.A."/>
        </authorList>
    </citation>
    <scope>NUCLEOTIDE SEQUENCE [LARGE SCALE GENOMIC DNA]</scope>
    <source>
        <strain evidence="3 4">F1129D 143</strain>
    </source>
</reference>
<feature type="chain" id="PRO_5010746243" description="WxL domain-containing protein" evidence="1">
    <location>
        <begin position="23"/>
        <end position="239"/>
    </location>
</feature>
<evidence type="ECO:0000313" key="3">
    <source>
        <dbReference type="EMBL" id="OQO69578.1"/>
    </source>
</evidence>
<feature type="signal peptide" evidence="1">
    <location>
        <begin position="1"/>
        <end position="22"/>
    </location>
</feature>
<sequence length="239" mass="26237">MKQLLSVILLSSMIGFTNTTFASSYEEATKATTVGEITFTENGDPEIPVDPENPNIPVVPVEPVNPENAELMISYVSDFRFGEQDKSLNSWQALADTVYVNKEKKQMKEIVPFITTKDIRGSSRKGWILTVTQNDDFRDENGEILKGAELQLSGLHYPSLDGAPAINADTITIGKEAQAIVKANETTGVGQWSLALGELKGEEQKKTTGITLNVPETTAKKNTTYSTSLTWELIADPFF</sequence>
<dbReference type="EMBL" id="MJEA01000010">
    <property type="protein sequence ID" value="OQO69578.1"/>
    <property type="molecule type" value="Genomic_DNA"/>
</dbReference>
<evidence type="ECO:0000256" key="1">
    <source>
        <dbReference type="SAM" id="SignalP"/>
    </source>
</evidence>
<keyword evidence="1" id="KW-0732">Signal</keyword>
<dbReference type="InterPro" id="IPR027994">
    <property type="entry name" value="WxL_dom"/>
</dbReference>
<feature type="domain" description="WxL" evidence="2">
    <location>
        <begin position="27"/>
        <end position="237"/>
    </location>
</feature>
<proteinExistence type="predicted"/>
<dbReference type="AlphaFoldDB" id="A0A1V8YAE2"/>
<evidence type="ECO:0000313" key="4">
    <source>
        <dbReference type="Proteomes" id="UP000192477"/>
    </source>
</evidence>